<dbReference type="PANTHER" id="PTHR12526">
    <property type="entry name" value="GLYCOSYLTRANSFERASE"/>
    <property type="match status" value="1"/>
</dbReference>
<dbReference type="EMBL" id="FSRM01000001">
    <property type="protein sequence ID" value="SIO24332.1"/>
    <property type="molecule type" value="Genomic_DNA"/>
</dbReference>
<dbReference type="AlphaFoldDB" id="A0A1N6HWZ1"/>
<dbReference type="PANTHER" id="PTHR12526:SF638">
    <property type="entry name" value="SPORE COAT PROTEIN SA"/>
    <property type="match status" value="1"/>
</dbReference>
<gene>
    <name evidence="2" type="ORF">SAMN05444168_3714</name>
</gene>
<keyword evidence="2" id="KW-0808">Transferase</keyword>
<evidence type="ECO:0000259" key="1">
    <source>
        <dbReference type="Pfam" id="PF13477"/>
    </source>
</evidence>
<sequence length="399" mass="44194">MKPNVSTVPDVAHVPDIAGVAAGPAVSLRITLVCNTAWAIYTYRQGLIRELVARGVEVTVLAPHDRTFDLLGAMGCHCIELPVASKGTSPRDDLRTLWALYRHYRTIRPHIVFHYTIKPNIYGSIAAKLAGVDSVAVTTGLGYVFIQHSRAAQVAKKLYRFAFRFPREVWFLNRDDQAAFVDQKLLVHPERARLLHGEGVDLEQFAFTPLPDKANFDFVLIGRLLWDKGVGEYVEAARSLRARYPQARFRLLGPVGVDNPSAITREEVAAWEHEGVIEYLGEAHDVRPFIAAADCVVLPSYREGVPRTLMEASAMGRPIVATDVPGCREVVADGVNGLLCEVRNAESLAARLAQMLDMSGVARRAMGERGRQKVAAEFDERVVVERYKDLVRNLTGVSL</sequence>
<proteinExistence type="predicted"/>
<dbReference type="Proteomes" id="UP000184693">
    <property type="component" value="Unassembled WGS sequence"/>
</dbReference>
<dbReference type="InterPro" id="IPR028098">
    <property type="entry name" value="Glyco_trans_4-like_N"/>
</dbReference>
<evidence type="ECO:0000313" key="2">
    <source>
        <dbReference type="EMBL" id="SIO24332.1"/>
    </source>
</evidence>
<dbReference type="Pfam" id="PF13477">
    <property type="entry name" value="Glyco_trans_4_2"/>
    <property type="match status" value="1"/>
</dbReference>
<dbReference type="CDD" id="cd03808">
    <property type="entry name" value="GT4_CapM-like"/>
    <property type="match status" value="1"/>
</dbReference>
<name>A0A1N6HWZ1_9BURK</name>
<dbReference type="GO" id="GO:0016757">
    <property type="term" value="F:glycosyltransferase activity"/>
    <property type="evidence" value="ECO:0007669"/>
    <property type="project" value="TreeGrafter"/>
</dbReference>
<accession>A0A1N6HWZ1</accession>
<organism evidence="2 3">
    <name type="scientific">Paraburkholderia phenazinium</name>
    <dbReference type="NCBI Taxonomy" id="60549"/>
    <lineage>
        <taxon>Bacteria</taxon>
        <taxon>Pseudomonadati</taxon>
        <taxon>Pseudomonadota</taxon>
        <taxon>Betaproteobacteria</taxon>
        <taxon>Burkholderiales</taxon>
        <taxon>Burkholderiaceae</taxon>
        <taxon>Paraburkholderia</taxon>
    </lineage>
</organism>
<dbReference type="OrthoDB" id="9775208at2"/>
<dbReference type="Gene3D" id="3.40.50.2000">
    <property type="entry name" value="Glycogen Phosphorylase B"/>
    <property type="match status" value="2"/>
</dbReference>
<dbReference type="Pfam" id="PF13692">
    <property type="entry name" value="Glyco_trans_1_4"/>
    <property type="match status" value="1"/>
</dbReference>
<feature type="domain" description="Glycosyltransferase subfamily 4-like N-terminal" evidence="1">
    <location>
        <begin position="30"/>
        <end position="169"/>
    </location>
</feature>
<dbReference type="RefSeq" id="WP_083611460.1">
    <property type="nucleotide sequence ID" value="NZ_FSRM01000001.1"/>
</dbReference>
<protein>
    <submittedName>
        <fullName evidence="2">Glycosyltransferase involved in cell wall bisynthesis</fullName>
    </submittedName>
</protein>
<dbReference type="SUPFAM" id="SSF53756">
    <property type="entry name" value="UDP-Glycosyltransferase/glycogen phosphorylase"/>
    <property type="match status" value="1"/>
</dbReference>
<evidence type="ECO:0000313" key="3">
    <source>
        <dbReference type="Proteomes" id="UP000184693"/>
    </source>
</evidence>
<reference evidence="2 3" key="1">
    <citation type="submission" date="2016-11" db="EMBL/GenBank/DDBJ databases">
        <authorList>
            <person name="Jaros S."/>
            <person name="Januszkiewicz K."/>
            <person name="Wedrychowicz H."/>
        </authorList>
    </citation>
    <scope>NUCLEOTIDE SEQUENCE [LARGE SCALE GENOMIC DNA]</scope>
    <source>
        <strain evidence="2 3">GAS86</strain>
    </source>
</reference>